<organism evidence="1 2">
    <name type="scientific">Stutzerimonas nitrititolerans</name>
    <dbReference type="NCBI Taxonomy" id="2482751"/>
    <lineage>
        <taxon>Bacteria</taxon>
        <taxon>Pseudomonadati</taxon>
        <taxon>Pseudomonadota</taxon>
        <taxon>Gammaproteobacteria</taxon>
        <taxon>Pseudomonadales</taxon>
        <taxon>Pseudomonadaceae</taxon>
        <taxon>Stutzerimonas</taxon>
    </lineage>
</organism>
<dbReference type="EMBL" id="JAMYBS010000027">
    <property type="protein sequence ID" value="MCO7546546.1"/>
    <property type="molecule type" value="Genomic_DNA"/>
</dbReference>
<accession>A0AA41WJD9</accession>
<dbReference type="RefSeq" id="WP_214331865.1">
    <property type="nucleotide sequence ID" value="NZ_DALYPK010000001.1"/>
</dbReference>
<gene>
    <name evidence="1" type="ORF">NJF43_17455</name>
</gene>
<comment type="caution">
    <text evidence="1">The sequence shown here is derived from an EMBL/GenBank/DDBJ whole genome shotgun (WGS) entry which is preliminary data.</text>
</comment>
<sequence length="110" mass="12320">MIRIRGHIGELPVDLSVELDEQDWAQLTQQLPNLVRPEQPARATQSDDLWLAALQLLREAEQMEGPQLLTQLEALSGSAQAGKRLLVRLRHNAQVRVHNGVDAPVFSWIG</sequence>
<protein>
    <submittedName>
        <fullName evidence="1">Uncharacterized protein</fullName>
    </submittedName>
</protein>
<proteinExistence type="predicted"/>
<dbReference type="AlphaFoldDB" id="A0AA41WJD9"/>
<name>A0AA41WJD9_9GAMM</name>
<evidence type="ECO:0000313" key="1">
    <source>
        <dbReference type="EMBL" id="MCO7546546.1"/>
    </source>
</evidence>
<reference evidence="1" key="1">
    <citation type="submission" date="2022-06" db="EMBL/GenBank/DDBJ databases">
        <title>Detection of beta-lactamases in bacteria of animal origin.</title>
        <authorList>
            <person name="Mlynarcik P."/>
            <person name="Zdarska V."/>
            <person name="Chudobova H."/>
            <person name="Prochazkova P."/>
            <person name="Hricova K."/>
            <person name="Mezerova K."/>
            <person name="Bardon J."/>
            <person name="Dolejska M."/>
            <person name="Sukkar I."/>
            <person name="Kolar M."/>
        </authorList>
    </citation>
    <scope>NUCLEOTIDE SEQUENCE</scope>
    <source>
        <strain evidence="1">S 300-3</strain>
    </source>
</reference>
<dbReference type="Proteomes" id="UP001165292">
    <property type="component" value="Unassembled WGS sequence"/>
</dbReference>
<evidence type="ECO:0000313" key="2">
    <source>
        <dbReference type="Proteomes" id="UP001165292"/>
    </source>
</evidence>